<dbReference type="CDD" id="cd06974">
    <property type="entry name" value="TerD_like"/>
    <property type="match status" value="1"/>
</dbReference>
<dbReference type="EMBL" id="CP098740">
    <property type="protein sequence ID" value="UZK58361.1"/>
    <property type="molecule type" value="Genomic_DNA"/>
</dbReference>
<dbReference type="InterPro" id="IPR036465">
    <property type="entry name" value="vWFA_dom_sf"/>
</dbReference>
<dbReference type="PROSITE" id="PS50234">
    <property type="entry name" value="VWFA"/>
    <property type="match status" value="1"/>
</dbReference>
<evidence type="ECO:0000313" key="4">
    <source>
        <dbReference type="EMBL" id="UZK58361.1"/>
    </source>
</evidence>
<dbReference type="SUPFAM" id="SSF53300">
    <property type="entry name" value="vWA-like"/>
    <property type="match status" value="1"/>
</dbReference>
<sequence length="430" mass="46349">MPVAASAVRAVLSWTAGPGVPDVDASALVLGADGRVRSDGDFVFYNQPRHASGAVRHLGKQPGSDTLEADFAALGADVDRVALCASADGGTFGQVPGLHLRLLDALSGAELARFDMAAGPETAYVCGELYRRSGGWKFRAVGQGYASGLAGLATDFGITVDEPRTTPPPAAPAAPRPGKGEEHLPVDMRKRLSLRKQQVAVSLSKHGLDRLTARVILVLDASGSMSGLYTRGTVAGVTERMAAVAAQLDDDGEMQAWTFASNPARLPDLTIGELPEWLRLHVRVGQVGLFGRKKPPKGLVPGQVDMRAVGIQNEEQKVIAEVRDYVRSHPVPAPTLVLFFSDGGVYRNDEIERELRAAVEEPVFWQFIGLGRAQYGVLERFDTMPGRRVDNVGFFAVDDIEQVSDQELYDRLLSEFPSWLRAARQAGILR</sequence>
<dbReference type="Gene3D" id="2.60.60.30">
    <property type="entry name" value="sav2460 like domains"/>
    <property type="match status" value="1"/>
</dbReference>
<dbReference type="Pfam" id="PF10138">
    <property type="entry name" value="vWA-TerF-like"/>
    <property type="match status" value="1"/>
</dbReference>
<accession>A0ABY6Q1T7</accession>
<dbReference type="PANTHER" id="PTHR32097">
    <property type="entry name" value="CAMP-BINDING PROTEIN 1-RELATED"/>
    <property type="match status" value="1"/>
</dbReference>
<dbReference type="SMART" id="SM00327">
    <property type="entry name" value="VWA"/>
    <property type="match status" value="1"/>
</dbReference>
<dbReference type="Pfam" id="PF02342">
    <property type="entry name" value="TerD"/>
    <property type="match status" value="1"/>
</dbReference>
<evidence type="ECO:0000259" key="3">
    <source>
        <dbReference type="PROSITE" id="PS50234"/>
    </source>
</evidence>
<dbReference type="InterPro" id="IPR003325">
    <property type="entry name" value="TerD"/>
</dbReference>
<dbReference type="InterPro" id="IPR019303">
    <property type="entry name" value="vWA_TerF_C"/>
</dbReference>
<feature type="compositionally biased region" description="Pro residues" evidence="2">
    <location>
        <begin position="165"/>
        <end position="175"/>
    </location>
</feature>
<evidence type="ECO:0000313" key="5">
    <source>
        <dbReference type="Proteomes" id="UP001164963"/>
    </source>
</evidence>
<reference evidence="4" key="1">
    <citation type="journal article" date="2022" name="Front. Microbiol.">
        <title>Mirubactin C rescues the lethal effect of cell wall biosynthesis mutations in Bacillus subtilis.</title>
        <authorList>
            <person name="Kepplinger B."/>
            <person name="Wen X."/>
            <person name="Tyler A.R."/>
            <person name="Kim B.Y."/>
            <person name="Brown J."/>
            <person name="Banks P."/>
            <person name="Dashti Y."/>
            <person name="Mackenzie E.S."/>
            <person name="Wills C."/>
            <person name="Kawai Y."/>
            <person name="Waldron K.J."/>
            <person name="Allenby N.E.E."/>
            <person name="Wu L.J."/>
            <person name="Hall M.J."/>
            <person name="Errington J."/>
        </authorList>
    </citation>
    <scope>NUCLEOTIDE SEQUENCE</scope>
    <source>
        <strain evidence="4">MDA8-470</strain>
    </source>
</reference>
<name>A0ABY6Q1T7_9ACTN</name>
<feature type="domain" description="VWFA" evidence="3">
    <location>
        <begin position="214"/>
        <end position="412"/>
    </location>
</feature>
<proteinExistence type="inferred from homology"/>
<feature type="region of interest" description="Disordered" evidence="2">
    <location>
        <begin position="163"/>
        <end position="182"/>
    </location>
</feature>
<dbReference type="PANTHER" id="PTHR32097:SF4">
    <property type="entry name" value="GENERAL STRESS PROTEIN 16U"/>
    <property type="match status" value="1"/>
</dbReference>
<evidence type="ECO:0000256" key="1">
    <source>
        <dbReference type="ARBA" id="ARBA00008775"/>
    </source>
</evidence>
<dbReference type="InterPro" id="IPR002035">
    <property type="entry name" value="VWF_A"/>
</dbReference>
<keyword evidence="5" id="KW-1185">Reference proteome</keyword>
<evidence type="ECO:0000256" key="2">
    <source>
        <dbReference type="SAM" id="MobiDB-lite"/>
    </source>
</evidence>
<dbReference type="Proteomes" id="UP001164963">
    <property type="component" value="Chromosome"/>
</dbReference>
<comment type="similarity">
    <text evidence="1">Belongs to the CAPAB/TerDEXZ family.</text>
</comment>
<gene>
    <name evidence="4" type="ORF">NEH16_01095</name>
</gene>
<dbReference type="InterPro" id="IPR051324">
    <property type="entry name" value="Stress/Tellurium_Resist"/>
</dbReference>
<organism evidence="4 5">
    <name type="scientific">Streptomyces drozdowiczii</name>
    <dbReference type="NCBI Taxonomy" id="202862"/>
    <lineage>
        <taxon>Bacteria</taxon>
        <taxon>Bacillati</taxon>
        <taxon>Actinomycetota</taxon>
        <taxon>Actinomycetes</taxon>
        <taxon>Kitasatosporales</taxon>
        <taxon>Streptomycetaceae</taxon>
        <taxon>Streptomyces</taxon>
    </lineage>
</organism>
<protein>
    <submittedName>
        <fullName evidence="4">VWA domain-containing protein</fullName>
    </submittedName>
</protein>